<dbReference type="Proteomes" id="UP000499080">
    <property type="component" value="Unassembled WGS sequence"/>
</dbReference>
<sequence length="123" mass="13966">MPWSKCVLLKVEQKFQIVSRIEAGETLAKLSKEFGVEVLIVGDSQAAILKRSRSFMQRPMANQLNCRKLLNGRIMKNWTTFITNGLFRKKSERVPISGIMIQQKALNFNSKLGGYKEFQASNG</sequence>
<dbReference type="AlphaFoldDB" id="A0A4Y2W7P8"/>
<comment type="caution">
    <text evidence="1">The sequence shown here is derived from an EMBL/GenBank/DDBJ whole genome shotgun (WGS) entry which is preliminary data.</text>
</comment>
<dbReference type="OrthoDB" id="5919228at2759"/>
<evidence type="ECO:0000313" key="1">
    <source>
        <dbReference type="EMBL" id="GBO32931.1"/>
    </source>
</evidence>
<protein>
    <submittedName>
        <fullName evidence="1">Uncharacterized protein</fullName>
    </submittedName>
</protein>
<keyword evidence="2" id="KW-1185">Reference proteome</keyword>
<dbReference type="EMBL" id="BGPR01056437">
    <property type="protein sequence ID" value="GBO32931.1"/>
    <property type="molecule type" value="Genomic_DNA"/>
</dbReference>
<gene>
    <name evidence="1" type="ORF">AVEN_6334_1</name>
</gene>
<accession>A0A4Y2W7P8</accession>
<dbReference type="Gene3D" id="1.10.10.60">
    <property type="entry name" value="Homeodomain-like"/>
    <property type="match status" value="1"/>
</dbReference>
<proteinExistence type="predicted"/>
<name>A0A4Y2W7P8_ARAVE</name>
<evidence type="ECO:0000313" key="2">
    <source>
        <dbReference type="Proteomes" id="UP000499080"/>
    </source>
</evidence>
<reference evidence="1 2" key="1">
    <citation type="journal article" date="2019" name="Sci. Rep.">
        <title>Orb-weaving spider Araneus ventricosus genome elucidates the spidroin gene catalogue.</title>
        <authorList>
            <person name="Kono N."/>
            <person name="Nakamura H."/>
            <person name="Ohtoshi R."/>
            <person name="Moran D.A.P."/>
            <person name="Shinohara A."/>
            <person name="Yoshida Y."/>
            <person name="Fujiwara M."/>
            <person name="Mori M."/>
            <person name="Tomita M."/>
            <person name="Arakawa K."/>
        </authorList>
    </citation>
    <scope>NUCLEOTIDE SEQUENCE [LARGE SCALE GENOMIC DNA]</scope>
</reference>
<organism evidence="1 2">
    <name type="scientific">Araneus ventricosus</name>
    <name type="common">Orbweaver spider</name>
    <name type="synonym">Epeira ventricosa</name>
    <dbReference type="NCBI Taxonomy" id="182803"/>
    <lineage>
        <taxon>Eukaryota</taxon>
        <taxon>Metazoa</taxon>
        <taxon>Ecdysozoa</taxon>
        <taxon>Arthropoda</taxon>
        <taxon>Chelicerata</taxon>
        <taxon>Arachnida</taxon>
        <taxon>Araneae</taxon>
        <taxon>Araneomorphae</taxon>
        <taxon>Entelegynae</taxon>
        <taxon>Araneoidea</taxon>
        <taxon>Araneidae</taxon>
        <taxon>Araneus</taxon>
    </lineage>
</organism>